<evidence type="ECO:0000313" key="1">
    <source>
        <dbReference type="EMBL" id="MZQ80772.1"/>
    </source>
</evidence>
<name>A0A6L8UTU4_9BACL</name>
<reference evidence="1 2" key="1">
    <citation type="submission" date="2019-12" db="EMBL/GenBank/DDBJ databases">
        <title>Paenibacillus sp. nov. sp. isolated from soil.</title>
        <authorList>
            <person name="Kim J."/>
            <person name="Jeong S.E."/>
            <person name="Jung H.S."/>
            <person name="Jeon C.O."/>
        </authorList>
    </citation>
    <scope>NUCLEOTIDE SEQUENCE [LARGE SCALE GENOMIC DNA]</scope>
    <source>
        <strain evidence="1 2">5J-6</strain>
    </source>
</reference>
<organism evidence="1 2">
    <name type="scientific">Paenibacillus silvestris</name>
    <dbReference type="NCBI Taxonomy" id="2606219"/>
    <lineage>
        <taxon>Bacteria</taxon>
        <taxon>Bacillati</taxon>
        <taxon>Bacillota</taxon>
        <taxon>Bacilli</taxon>
        <taxon>Bacillales</taxon>
        <taxon>Paenibacillaceae</taxon>
        <taxon>Paenibacillus</taxon>
    </lineage>
</organism>
<dbReference type="AlphaFoldDB" id="A0A6L8UTU4"/>
<keyword evidence="2" id="KW-1185">Reference proteome</keyword>
<accession>A0A6L8UTU4</accession>
<protein>
    <submittedName>
        <fullName evidence="1">Dehydrogenase</fullName>
    </submittedName>
</protein>
<dbReference type="EMBL" id="WTUZ01000004">
    <property type="protein sequence ID" value="MZQ80772.1"/>
    <property type="molecule type" value="Genomic_DNA"/>
</dbReference>
<evidence type="ECO:0000313" key="2">
    <source>
        <dbReference type="Proteomes" id="UP000481087"/>
    </source>
</evidence>
<comment type="caution">
    <text evidence="1">The sequence shown here is derived from an EMBL/GenBank/DDBJ whole genome shotgun (WGS) entry which is preliminary data.</text>
</comment>
<dbReference type="RefSeq" id="WP_161404993.1">
    <property type="nucleotide sequence ID" value="NZ_WTUZ01000004.1"/>
</dbReference>
<gene>
    <name evidence="1" type="ORF">GQF01_01285</name>
</gene>
<proteinExistence type="predicted"/>
<dbReference type="Proteomes" id="UP000481087">
    <property type="component" value="Unassembled WGS sequence"/>
</dbReference>
<sequence length="105" mass="12282">MINNKQGEKHKQQFPNARSIRRACSKELYRTVKRLKIWLSLEQIKEAEELYVKKVMLNLPFIVENGSNRKALSDWFDINVGPELAPIWKVELEVLNHAFRDAFGG</sequence>